<dbReference type="AlphaFoldDB" id="A0AAD5SHG2"/>
<organism evidence="1 2">
    <name type="scientific">Rhizophlyctis rosea</name>
    <dbReference type="NCBI Taxonomy" id="64517"/>
    <lineage>
        <taxon>Eukaryota</taxon>
        <taxon>Fungi</taxon>
        <taxon>Fungi incertae sedis</taxon>
        <taxon>Chytridiomycota</taxon>
        <taxon>Chytridiomycota incertae sedis</taxon>
        <taxon>Chytridiomycetes</taxon>
        <taxon>Rhizophlyctidales</taxon>
        <taxon>Rhizophlyctidaceae</taxon>
        <taxon>Rhizophlyctis</taxon>
    </lineage>
</organism>
<dbReference type="Proteomes" id="UP001212841">
    <property type="component" value="Unassembled WGS sequence"/>
</dbReference>
<name>A0AAD5SHG2_9FUNG</name>
<gene>
    <name evidence="1" type="ORF">HK097_000194</name>
</gene>
<dbReference type="EMBL" id="JADGJD010000102">
    <property type="protein sequence ID" value="KAJ3054969.1"/>
    <property type="molecule type" value="Genomic_DNA"/>
</dbReference>
<evidence type="ECO:0000313" key="1">
    <source>
        <dbReference type="EMBL" id="KAJ3054969.1"/>
    </source>
</evidence>
<accession>A0AAD5SHG2</accession>
<sequence>MSLRPKKVNFEAVYAVFQGVLVDMYDFANAKVSGIDMFQQVYDMCTAHPRPYTEQLFNALAAFLSERCSACAAVGGIDVPTRFIVKQLTNPLFA</sequence>
<keyword evidence="2" id="KW-1185">Reference proteome</keyword>
<evidence type="ECO:0000313" key="2">
    <source>
        <dbReference type="Proteomes" id="UP001212841"/>
    </source>
</evidence>
<protein>
    <submittedName>
        <fullName evidence="1">Uncharacterized protein</fullName>
    </submittedName>
</protein>
<comment type="caution">
    <text evidence="1">The sequence shown here is derived from an EMBL/GenBank/DDBJ whole genome shotgun (WGS) entry which is preliminary data.</text>
</comment>
<reference evidence="1" key="1">
    <citation type="submission" date="2020-05" db="EMBL/GenBank/DDBJ databases">
        <title>Phylogenomic resolution of chytrid fungi.</title>
        <authorList>
            <person name="Stajich J.E."/>
            <person name="Amses K."/>
            <person name="Simmons R."/>
            <person name="Seto K."/>
            <person name="Myers J."/>
            <person name="Bonds A."/>
            <person name="Quandt C.A."/>
            <person name="Barry K."/>
            <person name="Liu P."/>
            <person name="Grigoriev I."/>
            <person name="Longcore J.E."/>
            <person name="James T.Y."/>
        </authorList>
    </citation>
    <scope>NUCLEOTIDE SEQUENCE</scope>
    <source>
        <strain evidence="1">JEL0318</strain>
    </source>
</reference>
<proteinExistence type="predicted"/>
<dbReference type="Gene3D" id="1.20.1310.10">
    <property type="entry name" value="Cullin Repeats"/>
    <property type="match status" value="1"/>
</dbReference>